<dbReference type="EMBL" id="FNHI01000026">
    <property type="protein sequence ID" value="SDN40420.1"/>
    <property type="molecule type" value="Genomic_DNA"/>
</dbReference>
<dbReference type="SUPFAM" id="SSF53335">
    <property type="entry name" value="S-adenosyl-L-methionine-dependent methyltransferases"/>
    <property type="match status" value="1"/>
</dbReference>
<feature type="compositionally biased region" description="Pro residues" evidence="1">
    <location>
        <begin position="15"/>
        <end position="24"/>
    </location>
</feature>
<feature type="region of interest" description="Disordered" evidence="1">
    <location>
        <begin position="44"/>
        <end position="164"/>
    </location>
</feature>
<sequence>MRARCSSSVRRHAPARPPGIPLRPTPHIAPWIGDAVAVSAPGGAAPRRPLLHTTRLTTGRGLGPSSADRCPMSLLHGSSSSVRRRSGPGEGMSEQTARRAIGSRRARVRRRRGRHGARRRGHRRGGRAARARPRQRARPARRPAGRPGCRGHRRRRLPSPAPACPRPLPGHARLCLVCADAVAHLQEAAPYDLIYSVDGVPYVDPHRLLPAVAHGLAPGGRLVFSANHTNSYGTGPSTAVAPRPEALRLPGSDEHHSVGMWCPRTRRSAQAGTDDRAQLDVR</sequence>
<dbReference type="STRING" id="1196353.SAMN05444921_12642"/>
<keyword evidence="3" id="KW-1185">Reference proteome</keyword>
<dbReference type="Proteomes" id="UP000199063">
    <property type="component" value="Unassembled WGS sequence"/>
</dbReference>
<reference evidence="3" key="1">
    <citation type="submission" date="2016-10" db="EMBL/GenBank/DDBJ databases">
        <authorList>
            <person name="Varghese N."/>
            <person name="Submissions S."/>
        </authorList>
    </citation>
    <scope>NUCLEOTIDE SEQUENCE [LARGE SCALE GENOMIC DNA]</scope>
    <source>
        <strain evidence="3">CGMCC 4.7042</strain>
    </source>
</reference>
<protein>
    <recommendedName>
        <fullName evidence="4">Methyltransferase domain-containing protein</fullName>
    </recommendedName>
</protein>
<accession>A0A1H0B421</accession>
<organism evidence="2 3">
    <name type="scientific">Streptomyces wuyuanensis</name>
    <dbReference type="NCBI Taxonomy" id="1196353"/>
    <lineage>
        <taxon>Bacteria</taxon>
        <taxon>Bacillati</taxon>
        <taxon>Actinomycetota</taxon>
        <taxon>Actinomycetes</taxon>
        <taxon>Kitasatosporales</taxon>
        <taxon>Streptomycetaceae</taxon>
        <taxon>Streptomyces</taxon>
    </lineage>
</organism>
<evidence type="ECO:0000313" key="2">
    <source>
        <dbReference type="EMBL" id="SDN40420.1"/>
    </source>
</evidence>
<name>A0A1H0B421_9ACTN</name>
<feature type="compositionally biased region" description="Basic residues" evidence="1">
    <location>
        <begin position="101"/>
        <end position="157"/>
    </location>
</feature>
<gene>
    <name evidence="2" type="ORF">SAMN05444921_12642</name>
</gene>
<feature type="compositionally biased region" description="Basic residues" evidence="1">
    <location>
        <begin position="1"/>
        <end position="14"/>
    </location>
</feature>
<evidence type="ECO:0000313" key="3">
    <source>
        <dbReference type="Proteomes" id="UP000199063"/>
    </source>
</evidence>
<feature type="region of interest" description="Disordered" evidence="1">
    <location>
        <begin position="1"/>
        <end position="24"/>
    </location>
</feature>
<proteinExistence type="predicted"/>
<evidence type="ECO:0000256" key="1">
    <source>
        <dbReference type="SAM" id="MobiDB-lite"/>
    </source>
</evidence>
<evidence type="ECO:0008006" key="4">
    <source>
        <dbReference type="Google" id="ProtNLM"/>
    </source>
</evidence>
<dbReference type="InterPro" id="IPR029063">
    <property type="entry name" value="SAM-dependent_MTases_sf"/>
</dbReference>
<dbReference type="Gene3D" id="3.40.50.150">
    <property type="entry name" value="Vaccinia Virus protein VP39"/>
    <property type="match status" value="1"/>
</dbReference>
<dbReference type="AlphaFoldDB" id="A0A1H0B421"/>
<feature type="compositionally biased region" description="Low complexity" evidence="1">
    <location>
        <begin position="44"/>
        <end position="59"/>
    </location>
</feature>